<dbReference type="SUPFAM" id="SSF54427">
    <property type="entry name" value="NTF2-like"/>
    <property type="match status" value="1"/>
</dbReference>
<dbReference type="OrthoDB" id="8432779at2"/>
<dbReference type="InterPro" id="IPR032710">
    <property type="entry name" value="NTF2-like_dom_sf"/>
</dbReference>
<name>A0A5B7TWC0_9FLAO</name>
<dbReference type="Gene3D" id="3.10.450.50">
    <property type="match status" value="1"/>
</dbReference>
<reference evidence="1 2" key="1">
    <citation type="submission" date="2019-05" db="EMBL/GenBank/DDBJ databases">
        <title>Algicella ahnfeltiae gen. nov., sp. nov., a novel marine bacterium of the family Flavobacteriaceae isolated from a red alga.</title>
        <authorList>
            <person name="Nedashkovskaya O.I."/>
            <person name="Kukhlevskiy A.D."/>
            <person name="Kim S.-G."/>
            <person name="Zhukova N.V."/>
            <person name="Mikhailov V.V."/>
        </authorList>
    </citation>
    <scope>NUCLEOTIDE SEQUENCE [LARGE SCALE GENOMIC DNA]</scope>
    <source>
        <strain evidence="1 2">10Alg115</strain>
    </source>
</reference>
<gene>
    <name evidence="1" type="ORF">FF125_14390</name>
</gene>
<dbReference type="RefSeq" id="WP_138950421.1">
    <property type="nucleotide sequence ID" value="NZ_CP040749.1"/>
</dbReference>
<dbReference type="EMBL" id="CP040749">
    <property type="protein sequence ID" value="QCX39571.1"/>
    <property type="molecule type" value="Genomic_DNA"/>
</dbReference>
<dbReference type="PROSITE" id="PS51257">
    <property type="entry name" value="PROKAR_LIPOPROTEIN"/>
    <property type="match status" value="1"/>
</dbReference>
<dbReference type="KEGG" id="fbe:FF125_14390"/>
<evidence type="ECO:0000313" key="2">
    <source>
        <dbReference type="Proteomes" id="UP000306229"/>
    </source>
</evidence>
<evidence type="ECO:0000313" key="1">
    <source>
        <dbReference type="EMBL" id="QCX39571.1"/>
    </source>
</evidence>
<keyword evidence="2" id="KW-1185">Reference proteome</keyword>
<organism evidence="1 2">
    <name type="scientific">Aureibaculum algae</name>
    <dbReference type="NCBI Taxonomy" id="2584122"/>
    <lineage>
        <taxon>Bacteria</taxon>
        <taxon>Pseudomonadati</taxon>
        <taxon>Bacteroidota</taxon>
        <taxon>Flavobacteriia</taxon>
        <taxon>Flavobacteriales</taxon>
        <taxon>Flavobacteriaceae</taxon>
        <taxon>Aureibaculum</taxon>
    </lineage>
</organism>
<dbReference type="Proteomes" id="UP000306229">
    <property type="component" value="Chromosome"/>
</dbReference>
<proteinExistence type="predicted"/>
<sequence length="166" mass="19325">MNKYLFVMCIALLFSCNNEKTPASENVKENLKTLVEGETYAYMEKDYEKWASYWDHTNDVLRLNVNDTGFSQDRGWANNGGKLESFFKEHPEPITATFENTNYDIYYDTNLAWVAFDQIWTSPSGEKSVAKATITLIKKDNAWKIISYTAIRYKAEDEQVNILERK</sequence>
<accession>A0A5B7TWC0</accession>
<dbReference type="AlphaFoldDB" id="A0A5B7TWC0"/>
<protein>
    <submittedName>
        <fullName evidence="1">Nuclear transport factor 2 family protein</fullName>
    </submittedName>
</protein>